<dbReference type="Pfam" id="PF19755">
    <property type="entry name" value="DUF6242"/>
    <property type="match status" value="1"/>
</dbReference>
<organism evidence="4 5">
    <name type="scientific">Segatella buccae</name>
    <dbReference type="NCBI Taxonomy" id="28126"/>
    <lineage>
        <taxon>Bacteria</taxon>
        <taxon>Pseudomonadati</taxon>
        <taxon>Bacteroidota</taxon>
        <taxon>Bacteroidia</taxon>
        <taxon>Bacteroidales</taxon>
        <taxon>Prevotellaceae</taxon>
        <taxon>Segatella</taxon>
    </lineage>
</organism>
<feature type="chain" id="PRO_5042924710" evidence="1">
    <location>
        <begin position="20"/>
        <end position="452"/>
    </location>
</feature>
<name>A0AAQ1ZJ50_9BACT</name>
<dbReference type="Pfam" id="PF25852">
    <property type="entry name" value="DUF6242_C"/>
    <property type="match status" value="1"/>
</dbReference>
<evidence type="ECO:0000313" key="4">
    <source>
        <dbReference type="EMBL" id="SUB80170.1"/>
    </source>
</evidence>
<dbReference type="InterPro" id="IPR058667">
    <property type="entry name" value="DUF6242_C"/>
</dbReference>
<dbReference type="InterPro" id="IPR015943">
    <property type="entry name" value="WD40/YVTN_repeat-like_dom_sf"/>
</dbReference>
<dbReference type="SUPFAM" id="SSF110296">
    <property type="entry name" value="Oligoxyloglucan reducing end-specific cellobiohydrolase"/>
    <property type="match status" value="1"/>
</dbReference>
<dbReference type="InterPro" id="IPR046209">
    <property type="entry name" value="DUF6242_N"/>
</dbReference>
<accession>A0AAQ1ZJ50</accession>
<gene>
    <name evidence="4" type="ORF">NCTC13063_01453</name>
</gene>
<feature type="domain" description="DUF6242" evidence="2">
    <location>
        <begin position="40"/>
        <end position="152"/>
    </location>
</feature>
<protein>
    <submittedName>
        <fullName evidence="4">Uncharacterized protein related to plant photosystem II stability/assembly factor</fullName>
    </submittedName>
</protein>
<feature type="domain" description="DUF6242" evidence="3">
    <location>
        <begin position="159"/>
        <end position="446"/>
    </location>
</feature>
<dbReference type="Gene3D" id="2.130.10.10">
    <property type="entry name" value="YVTN repeat-like/Quinoprotein amine dehydrogenase"/>
    <property type="match status" value="1"/>
</dbReference>
<reference evidence="4 5" key="1">
    <citation type="submission" date="2018-06" db="EMBL/GenBank/DDBJ databases">
        <authorList>
            <consortium name="Pathogen Informatics"/>
            <person name="Doyle S."/>
        </authorList>
    </citation>
    <scope>NUCLEOTIDE SEQUENCE [LARGE SCALE GENOMIC DNA]</scope>
    <source>
        <strain evidence="4 5">NCTC13063</strain>
    </source>
</reference>
<dbReference type="Proteomes" id="UP000255283">
    <property type="component" value="Unassembled WGS sequence"/>
</dbReference>
<feature type="signal peptide" evidence="1">
    <location>
        <begin position="1"/>
        <end position="19"/>
    </location>
</feature>
<proteinExistence type="predicted"/>
<dbReference type="PROSITE" id="PS51257">
    <property type="entry name" value="PROKAR_LIPOPROTEIN"/>
    <property type="match status" value="1"/>
</dbReference>
<sequence length="452" mass="49330">MKRKLASFTLMLASLLALSSCLNDDDKETTYYHDTAVTAFTLGTLKYHRVTTLANGKTVAKDTVHAGSSYAFSIDQAKGLIYNPDSLPYGVNASKVTATIVAKNGGVIAVKNVNNDSLKYYRSTDSIDFSQPREIRVFNTDYSAYRSYTVKVNVHRQRADELVWQDHGVQAAFQGQAGLKAVACGDRLFVFTPSGIYRSALTDGKSWTAATPNISLSATAYLNVAAKGGVLYLFDNGTLYTGTDGDTWTAVSTPAITRLLGATTTRLYAYTATGMAVSVDNGLTWTADALDTDASRLPVENISFVTMPSLTNDSTDRATLVGNNAAVSTKHGVVWTKYVEYGRYSENQPWSYLASTAADTLQVPYLSQMGVVNYAGRLEALGSDNRFHRSIDGGLTWKTDTTTLVPARLTGVFALAKDSDNWLWIVDAVTGRVWKGRHNSQGWRKEQNNFTE</sequence>
<evidence type="ECO:0000259" key="2">
    <source>
        <dbReference type="Pfam" id="PF19755"/>
    </source>
</evidence>
<evidence type="ECO:0000256" key="1">
    <source>
        <dbReference type="SAM" id="SignalP"/>
    </source>
</evidence>
<comment type="caution">
    <text evidence="4">The sequence shown here is derived from an EMBL/GenBank/DDBJ whole genome shotgun (WGS) entry which is preliminary data.</text>
</comment>
<keyword evidence="1" id="KW-0732">Signal</keyword>
<dbReference type="RefSeq" id="WP_115153708.1">
    <property type="nucleotide sequence ID" value="NZ_DBFWLE010000024.1"/>
</dbReference>
<dbReference type="EMBL" id="UGTJ01000001">
    <property type="protein sequence ID" value="SUB80170.1"/>
    <property type="molecule type" value="Genomic_DNA"/>
</dbReference>
<evidence type="ECO:0000259" key="3">
    <source>
        <dbReference type="Pfam" id="PF25852"/>
    </source>
</evidence>
<evidence type="ECO:0000313" key="5">
    <source>
        <dbReference type="Proteomes" id="UP000255283"/>
    </source>
</evidence>
<dbReference type="AlphaFoldDB" id="A0AAQ1ZJ50"/>